<comment type="caution">
    <text evidence="1">The sequence shown here is derived from an EMBL/GenBank/DDBJ whole genome shotgun (WGS) entry which is preliminary data.</text>
</comment>
<protein>
    <submittedName>
        <fullName evidence="1">Uncharacterized protein</fullName>
    </submittedName>
</protein>
<organism evidence="1 2">
    <name type="scientific">Macellibacteroides fermentans</name>
    <dbReference type="NCBI Taxonomy" id="879969"/>
    <lineage>
        <taxon>Bacteria</taxon>
        <taxon>Pseudomonadati</taxon>
        <taxon>Bacteroidota</taxon>
        <taxon>Bacteroidia</taxon>
        <taxon>Bacteroidales</taxon>
        <taxon>Porphyromonadaceae</taxon>
        <taxon>Macellibacteroides</taxon>
    </lineage>
</organism>
<evidence type="ECO:0000313" key="1">
    <source>
        <dbReference type="EMBL" id="NYI50383.1"/>
    </source>
</evidence>
<dbReference type="AlphaFoldDB" id="A0A8E2A2U3"/>
<dbReference type="EMBL" id="JACCCY010000003">
    <property type="protein sequence ID" value="NYI50383.1"/>
    <property type="molecule type" value="Genomic_DNA"/>
</dbReference>
<evidence type="ECO:0000313" key="2">
    <source>
        <dbReference type="Proteomes" id="UP000574332"/>
    </source>
</evidence>
<name>A0A8E2A2U3_9PORP</name>
<accession>A0A8E2A2U3</accession>
<sequence length="33" mass="4054">MTVYQLKYDQLMQVSERIVHLKTNKKQLYGRKL</sequence>
<gene>
    <name evidence="1" type="ORF">F5613_002513</name>
</gene>
<dbReference type="Proteomes" id="UP000574332">
    <property type="component" value="Unassembled WGS sequence"/>
</dbReference>
<keyword evidence="2" id="KW-1185">Reference proteome</keyword>
<reference evidence="1 2" key="1">
    <citation type="submission" date="2020-07" db="EMBL/GenBank/DDBJ databases">
        <title>Genomic Encyclopedia of Type Strains, Phase IV (KMG-IV): sequencing the most valuable type-strain genomes for metagenomic binning, comparative biology and taxonomic classification.</title>
        <authorList>
            <person name="Goeker M."/>
        </authorList>
    </citation>
    <scope>NUCLEOTIDE SEQUENCE [LARGE SCALE GENOMIC DNA]</scope>
    <source>
        <strain evidence="1 2">DSM 23697</strain>
    </source>
</reference>
<proteinExistence type="predicted"/>